<dbReference type="InterPro" id="IPR001202">
    <property type="entry name" value="WW_dom"/>
</dbReference>
<organism evidence="3 4">
    <name type="scientific">Hermanssonia centrifuga</name>
    <dbReference type="NCBI Taxonomy" id="98765"/>
    <lineage>
        <taxon>Eukaryota</taxon>
        <taxon>Fungi</taxon>
        <taxon>Dikarya</taxon>
        <taxon>Basidiomycota</taxon>
        <taxon>Agaricomycotina</taxon>
        <taxon>Agaricomycetes</taxon>
        <taxon>Polyporales</taxon>
        <taxon>Meruliaceae</taxon>
        <taxon>Hermanssonia</taxon>
    </lineage>
</organism>
<feature type="compositionally biased region" description="Low complexity" evidence="1">
    <location>
        <begin position="206"/>
        <end position="216"/>
    </location>
</feature>
<dbReference type="EMBL" id="MLYV02000989">
    <property type="protein sequence ID" value="PSR74429.1"/>
    <property type="molecule type" value="Genomic_DNA"/>
</dbReference>
<feature type="compositionally biased region" description="Acidic residues" evidence="1">
    <location>
        <begin position="36"/>
        <end position="54"/>
    </location>
</feature>
<feature type="compositionally biased region" description="Basic and acidic residues" evidence="1">
    <location>
        <begin position="315"/>
        <end position="333"/>
    </location>
</feature>
<feature type="compositionally biased region" description="Acidic residues" evidence="1">
    <location>
        <begin position="1"/>
        <end position="16"/>
    </location>
</feature>
<dbReference type="OrthoDB" id="548295at2759"/>
<name>A0A2R6NQE3_9APHY</name>
<feature type="compositionally biased region" description="Polar residues" evidence="1">
    <location>
        <begin position="59"/>
        <end position="75"/>
    </location>
</feature>
<feature type="compositionally biased region" description="Polar residues" evidence="1">
    <location>
        <begin position="472"/>
        <end position="487"/>
    </location>
</feature>
<protein>
    <recommendedName>
        <fullName evidence="2">WW domain-containing protein</fullName>
    </recommendedName>
</protein>
<feature type="compositionally biased region" description="Polar residues" evidence="1">
    <location>
        <begin position="404"/>
        <end position="427"/>
    </location>
</feature>
<evidence type="ECO:0000259" key="2">
    <source>
        <dbReference type="PROSITE" id="PS50020"/>
    </source>
</evidence>
<feature type="compositionally biased region" description="Low complexity" evidence="1">
    <location>
        <begin position="76"/>
        <end position="85"/>
    </location>
</feature>
<feature type="compositionally biased region" description="Pro residues" evidence="1">
    <location>
        <begin position="128"/>
        <end position="140"/>
    </location>
</feature>
<sequence>MEEDSEVLDWGNEDDEMHMSESVRAQKQSDAWASGDPDEAEDAVSLGGDDEEEVYPSYESASQDDFAKGQSNTYRQVSSSQQQQQTPSTNGRREQRENSSCQKQPSRKNDSSPLRRSQSIGKLTHALPPKPAVAPPPFIHSPPVQRGTLASSMIYRERRSNGHGKPASSQDLSDYLPPDWEVRYPRNGGREAYYYNVRTHESTWIRPGPTSSGRSSPSKERDSDIGGGRISRAGMIDDSTLSIRREERRPNSPGGSLTYEDRHYRPGEQVSSNGPELGDDRRESYPPSPRVHARAMSPRGINDRLAARSVTPPARKRDSRSMERTGRDYHRDVSPSVAEPNTWRDLPRDAVQAQHSPVLERAWGRSRNNLLPEDTLSRISDDRSIAPRGRRRRSDVEPPLQPLSILQDSHNHSNSEWPASSTLSASSHLPTLVPGVAAAAPSRKISSSTLCNTFGSARASSKSASETEESPRTSGFSSSRQGFNTFA</sequence>
<feature type="region of interest" description="Disordered" evidence="1">
    <location>
        <begin position="1"/>
        <end position="180"/>
    </location>
</feature>
<dbReference type="Proteomes" id="UP000186601">
    <property type="component" value="Unassembled WGS sequence"/>
</dbReference>
<dbReference type="AlphaFoldDB" id="A0A2R6NQE3"/>
<evidence type="ECO:0000313" key="4">
    <source>
        <dbReference type="Proteomes" id="UP000186601"/>
    </source>
</evidence>
<feature type="region of interest" description="Disordered" evidence="1">
    <location>
        <begin position="456"/>
        <end position="487"/>
    </location>
</feature>
<proteinExistence type="predicted"/>
<comment type="caution">
    <text evidence="3">The sequence shown here is derived from an EMBL/GenBank/DDBJ whole genome shotgun (WGS) entry which is preliminary data.</text>
</comment>
<feature type="compositionally biased region" description="Basic and acidic residues" evidence="1">
    <location>
        <begin position="375"/>
        <end position="385"/>
    </location>
</feature>
<accession>A0A2R6NQE3</accession>
<evidence type="ECO:0000256" key="1">
    <source>
        <dbReference type="SAM" id="MobiDB-lite"/>
    </source>
</evidence>
<feature type="domain" description="WW" evidence="2">
    <location>
        <begin position="174"/>
        <end position="209"/>
    </location>
</feature>
<dbReference type="PROSITE" id="PS50020">
    <property type="entry name" value="WW_DOMAIN_2"/>
    <property type="match status" value="1"/>
</dbReference>
<feature type="region of interest" description="Disordered" evidence="1">
    <location>
        <begin position="199"/>
        <end position="427"/>
    </location>
</feature>
<feature type="compositionally biased region" description="Polar residues" evidence="1">
    <location>
        <begin position="111"/>
        <end position="121"/>
    </location>
</feature>
<keyword evidence="4" id="KW-1185">Reference proteome</keyword>
<dbReference type="InterPro" id="IPR036020">
    <property type="entry name" value="WW_dom_sf"/>
</dbReference>
<dbReference type="SUPFAM" id="SSF51045">
    <property type="entry name" value="WW domain"/>
    <property type="match status" value="1"/>
</dbReference>
<dbReference type="Gene3D" id="2.20.70.10">
    <property type="match status" value="1"/>
</dbReference>
<evidence type="ECO:0000313" key="3">
    <source>
        <dbReference type="EMBL" id="PSR74429.1"/>
    </source>
</evidence>
<gene>
    <name evidence="3" type="ORF">PHLCEN_2v9841</name>
</gene>
<dbReference type="CDD" id="cd00201">
    <property type="entry name" value="WW"/>
    <property type="match status" value="1"/>
</dbReference>
<reference evidence="3 4" key="1">
    <citation type="submission" date="2018-02" db="EMBL/GenBank/DDBJ databases">
        <title>Genome sequence of the basidiomycete white-rot fungus Phlebia centrifuga.</title>
        <authorList>
            <person name="Granchi Z."/>
            <person name="Peng M."/>
            <person name="de Vries R.P."/>
            <person name="Hilden K."/>
            <person name="Makela M.R."/>
            <person name="Grigoriev I."/>
            <person name="Riley R."/>
        </authorList>
    </citation>
    <scope>NUCLEOTIDE SEQUENCE [LARGE SCALE GENOMIC DNA]</scope>
    <source>
        <strain evidence="3 4">FBCC195</strain>
    </source>
</reference>
<dbReference type="STRING" id="98765.A0A2R6NQE3"/>